<feature type="transmembrane region" description="Helical" evidence="5">
    <location>
        <begin position="593"/>
        <end position="616"/>
    </location>
</feature>
<dbReference type="AlphaFoldDB" id="A0A2D0A648"/>
<dbReference type="GO" id="GO:0016020">
    <property type="term" value="C:membrane"/>
    <property type="evidence" value="ECO:0007669"/>
    <property type="project" value="UniProtKB-SubCell"/>
</dbReference>
<proteinExistence type="predicted"/>
<keyword evidence="3 5" id="KW-1133">Transmembrane helix</keyword>
<evidence type="ECO:0000256" key="2">
    <source>
        <dbReference type="ARBA" id="ARBA00022692"/>
    </source>
</evidence>
<dbReference type="RefSeq" id="WP_031501901.1">
    <property type="nucleotide sequence ID" value="NZ_JASZ02000019.1"/>
</dbReference>
<comment type="caution">
    <text evidence="6">The sequence shown here is derived from an EMBL/GenBank/DDBJ whole genome shotgun (WGS) entry which is preliminary data.</text>
</comment>
<feature type="transmembrane region" description="Helical" evidence="5">
    <location>
        <begin position="338"/>
        <end position="359"/>
    </location>
</feature>
<dbReference type="Pfam" id="PF10136">
    <property type="entry name" value="SpecificRecomb"/>
    <property type="match status" value="1"/>
</dbReference>
<keyword evidence="4 5" id="KW-0472">Membrane</keyword>
<comment type="subcellular location">
    <subcellularLocation>
        <location evidence="1">Membrane</location>
        <topology evidence="1">Multi-pass membrane protein</topology>
    </subcellularLocation>
</comment>
<dbReference type="InterPro" id="IPR023271">
    <property type="entry name" value="Aquaporin-like"/>
</dbReference>
<sequence>MPFYRQNKISFNETLVKYFSFRNETKSLEPLSELMLSLRKSDFEEILDFLRNSPEIAENLGYYFHQIFEGKPFNLSLTEANILSENAFFPEFKKRILNQILPAVENENTVWFLVDFTSVRPTKDLEYLRNLKENQLDEFFTLTGIDRFITYPKVKHELLFSMNILAWRVIGNAMDVEVVNMAPQYRKFDNPFLALQDELDILNSNYKQNPDFFLTSKDVHYKQIKVYLQQCFDFVTLAFKNSAKYGISSKINQSLLKIRQQLERMADILNVMVMDDEKDALIKSKQLFFNILQYKSHKNNIRDLVDDSTTLISHLITNHTAETGAHYITSTKKDYVKMFLKSSGGGIIVGCLVVLKLFYGSLPGSDFSHAILYSTNYAMGFIMIYLMGFTLATKQPAMTAATMAKVLSEGENTKRNYRDFAHLVSKLFRSQFIAFIGNVVWAFPVSLAIIYGLDVLFQQNFAAEKATKILQDHDPFQSKAIFHACIAGFFLFISGIISGNVGNSSVFYHIPKRIAKNPFLNYFLGERVSKNLSDFYARNWAGIISNFWFGVFLGMTGPIGIFLGLDLDIRHITFAAGNVALGFYGKGFSVDAYTFWISIFTVFLIGFFNFLVSFGLSMILAFRSRKVNLGEVKEIYKEIFRYFMKNPLRFFFPIRSAVLDIRAKEMVENTVATKSEDH</sequence>
<dbReference type="Proteomes" id="UP000197587">
    <property type="component" value="Unassembled WGS sequence"/>
</dbReference>
<evidence type="ECO:0000256" key="4">
    <source>
        <dbReference type="ARBA" id="ARBA00023136"/>
    </source>
</evidence>
<protein>
    <submittedName>
        <fullName evidence="6">Recombinase</fullName>
    </submittedName>
</protein>
<dbReference type="InterPro" id="IPR011385">
    <property type="entry name" value="Site-sp_rcmbase"/>
</dbReference>
<dbReference type="Gene3D" id="1.20.1080.10">
    <property type="entry name" value="Glycerol uptake facilitator protein"/>
    <property type="match status" value="1"/>
</dbReference>
<evidence type="ECO:0000256" key="5">
    <source>
        <dbReference type="SAM" id="Phobius"/>
    </source>
</evidence>
<reference evidence="6 7" key="1">
    <citation type="submission" date="2017-05" db="EMBL/GenBank/DDBJ databases">
        <title>Genome of Chryseobacterium haifense.</title>
        <authorList>
            <person name="Newman J.D."/>
        </authorList>
    </citation>
    <scope>NUCLEOTIDE SEQUENCE [LARGE SCALE GENOMIC DNA]</scope>
    <source>
        <strain evidence="6 7">DSM 19056</strain>
    </source>
</reference>
<feature type="transmembrane region" description="Helical" evidence="5">
    <location>
        <begin position="432"/>
        <end position="453"/>
    </location>
</feature>
<keyword evidence="7" id="KW-1185">Reference proteome</keyword>
<evidence type="ECO:0000313" key="7">
    <source>
        <dbReference type="Proteomes" id="UP000197587"/>
    </source>
</evidence>
<accession>A0A2D0A648</accession>
<name>A0A2D0A648_9FLAO</name>
<dbReference type="EMBL" id="JASZ02000019">
    <property type="protein sequence ID" value="OWK97811.1"/>
    <property type="molecule type" value="Genomic_DNA"/>
</dbReference>
<evidence type="ECO:0000313" key="6">
    <source>
        <dbReference type="EMBL" id="OWK97811.1"/>
    </source>
</evidence>
<feature type="transmembrane region" description="Helical" evidence="5">
    <location>
        <begin position="371"/>
        <end position="393"/>
    </location>
</feature>
<gene>
    <name evidence="6" type="ORF">AP75_09220</name>
</gene>
<organism evidence="6 7">
    <name type="scientific">Kaistella haifensis DSM 19056</name>
    <dbReference type="NCBI Taxonomy" id="1450526"/>
    <lineage>
        <taxon>Bacteria</taxon>
        <taxon>Pseudomonadati</taxon>
        <taxon>Bacteroidota</taxon>
        <taxon>Flavobacteriia</taxon>
        <taxon>Flavobacteriales</taxon>
        <taxon>Weeksellaceae</taxon>
        <taxon>Chryseobacterium group</taxon>
        <taxon>Kaistella</taxon>
    </lineage>
</organism>
<evidence type="ECO:0000256" key="3">
    <source>
        <dbReference type="ARBA" id="ARBA00022989"/>
    </source>
</evidence>
<feature type="transmembrane region" description="Helical" evidence="5">
    <location>
        <begin position="540"/>
        <end position="565"/>
    </location>
</feature>
<feature type="transmembrane region" description="Helical" evidence="5">
    <location>
        <begin position="480"/>
        <end position="502"/>
    </location>
</feature>
<evidence type="ECO:0000256" key="1">
    <source>
        <dbReference type="ARBA" id="ARBA00004141"/>
    </source>
</evidence>
<keyword evidence="2 5" id="KW-0812">Transmembrane</keyword>